<dbReference type="GO" id="GO:0004412">
    <property type="term" value="F:homoserine dehydrogenase activity"/>
    <property type="evidence" value="ECO:0007669"/>
    <property type="project" value="UniProtKB-EC"/>
</dbReference>
<evidence type="ECO:0000256" key="5">
    <source>
        <dbReference type="ARBA" id="ARBA00013213"/>
    </source>
</evidence>
<evidence type="ECO:0000256" key="4">
    <source>
        <dbReference type="ARBA" id="ARBA00006753"/>
    </source>
</evidence>
<comment type="pathway">
    <text evidence="2 14">Amino-acid biosynthesis; L-threonine biosynthesis; L-threonine from L-aspartate: step 3/5.</text>
</comment>
<keyword evidence="6 14" id="KW-0028">Amino-acid biosynthesis</keyword>
<feature type="domain" description="Glutamate/phenylalanine/leucine/valine/L-tryptophan dehydrogenase C-terminal" evidence="16">
    <location>
        <begin position="4"/>
        <end position="60"/>
    </location>
</feature>
<dbReference type="InterPro" id="IPR019811">
    <property type="entry name" value="HDH_CS"/>
</dbReference>
<dbReference type="InterPro" id="IPR036291">
    <property type="entry name" value="NAD(P)-bd_dom_sf"/>
</dbReference>
<dbReference type="AlphaFoldDB" id="A0A7S2WNL9"/>
<gene>
    <name evidence="18" type="ORF">QSP1433_LOCUS13105</name>
</gene>
<evidence type="ECO:0000256" key="8">
    <source>
        <dbReference type="ARBA" id="ARBA00022857"/>
    </source>
</evidence>
<reference evidence="18" key="1">
    <citation type="submission" date="2021-01" db="EMBL/GenBank/DDBJ databases">
        <authorList>
            <person name="Corre E."/>
            <person name="Pelletier E."/>
            <person name="Niang G."/>
            <person name="Scheremetjew M."/>
            <person name="Finn R."/>
            <person name="Kale V."/>
            <person name="Holt S."/>
            <person name="Cochrane G."/>
            <person name="Meng A."/>
            <person name="Brown T."/>
            <person name="Cohen L."/>
        </authorList>
    </citation>
    <scope>NUCLEOTIDE SEQUENCE</scope>
    <source>
        <strain evidence="18">NY070348D</strain>
    </source>
</reference>
<keyword evidence="10 14" id="KW-0486">Methionine biosynthesis</keyword>
<comment type="cofactor">
    <cofactor evidence="1">
        <name>a metal cation</name>
        <dbReference type="ChEBI" id="CHEBI:25213"/>
    </cofactor>
</comment>
<evidence type="ECO:0000256" key="9">
    <source>
        <dbReference type="ARBA" id="ARBA00023002"/>
    </source>
</evidence>
<comment type="catalytic activity">
    <reaction evidence="11">
        <text>L-homoserine + NADP(+) = L-aspartate 4-semialdehyde + NADPH + H(+)</text>
        <dbReference type="Rhea" id="RHEA:15761"/>
        <dbReference type="ChEBI" id="CHEBI:15378"/>
        <dbReference type="ChEBI" id="CHEBI:57476"/>
        <dbReference type="ChEBI" id="CHEBI:57783"/>
        <dbReference type="ChEBI" id="CHEBI:58349"/>
        <dbReference type="ChEBI" id="CHEBI:537519"/>
        <dbReference type="EC" id="1.1.1.3"/>
    </reaction>
    <physiologicalReaction direction="right-to-left" evidence="11">
        <dbReference type="Rhea" id="RHEA:15763"/>
    </physiologicalReaction>
</comment>
<dbReference type="SUPFAM" id="SSF51735">
    <property type="entry name" value="NAD(P)-binding Rossmann-fold domains"/>
    <property type="match status" value="1"/>
</dbReference>
<evidence type="ECO:0000256" key="11">
    <source>
        <dbReference type="ARBA" id="ARBA00048841"/>
    </source>
</evidence>
<proteinExistence type="inferred from homology"/>
<dbReference type="GO" id="GO:0009086">
    <property type="term" value="P:methionine biosynthetic process"/>
    <property type="evidence" value="ECO:0007669"/>
    <property type="project" value="UniProtKB-KW"/>
</dbReference>
<dbReference type="UniPathway" id="UPA00051">
    <property type="reaction ID" value="UER00465"/>
</dbReference>
<evidence type="ECO:0000256" key="10">
    <source>
        <dbReference type="ARBA" id="ARBA00023167"/>
    </source>
</evidence>
<sequence length="356" mass="37816">MSQLRLAVIGFGNVGRTLCRQTLDVGGKVFAVADSSGVLARRGDGFSHSDIEEIAKRKADGVPLGSIEYEGCEHFRSPEEMIKGQGGQLAEGVSCIADCSASGDASKYIFQAQKSGCPVVLANKKPLTNSYQDFVSMTENKSLIGFEATCGAGLPVIVTLQRMLASGDKITKMEGQLSGTLGYILSALQDGGKFSDIVREAKSQGFTEPDPRDDLSGMDVARKALILARCIGEPVEMKDIKIESLYPSEFADISLDEFMDRLPELDQSMEEKVSAAAQQGKRLRYAAVVEPSKPISVGLVAVDNTAPLAALQGTDNLVSFSSKFYDTSPTVIRGPGAGLEVTAAGVLADAMSILRQ</sequence>
<comment type="pathway">
    <text evidence="3 14">Amino-acid biosynthesis; L-methionine biosynthesis via de novo pathway; L-homoserine from L-aspartate: step 3/3.</text>
</comment>
<dbReference type="Pfam" id="PF00742">
    <property type="entry name" value="Homoserine_dh"/>
    <property type="match status" value="1"/>
</dbReference>
<feature type="domain" description="Homoserine dehydrogenase catalytic" evidence="17">
    <location>
        <begin position="155"/>
        <end position="350"/>
    </location>
</feature>
<dbReference type="InterPro" id="IPR011147">
    <property type="entry name" value="Bifunc_Aspkin/hSer_DH"/>
</dbReference>
<dbReference type="PIRSF" id="PIRSF036497">
    <property type="entry name" value="HDH_short"/>
    <property type="match status" value="1"/>
</dbReference>
<evidence type="ECO:0000259" key="17">
    <source>
        <dbReference type="Pfam" id="PF00742"/>
    </source>
</evidence>
<evidence type="ECO:0000259" key="16">
    <source>
        <dbReference type="Pfam" id="PF00208"/>
    </source>
</evidence>
<keyword evidence="9 14" id="KW-0560">Oxidoreductase</keyword>
<evidence type="ECO:0000256" key="7">
    <source>
        <dbReference type="ARBA" id="ARBA00022697"/>
    </source>
</evidence>
<feature type="binding site" evidence="13">
    <location>
        <position position="124"/>
    </location>
    <ligand>
        <name>NADPH</name>
        <dbReference type="ChEBI" id="CHEBI:57783"/>
    </ligand>
</feature>
<keyword evidence="8 13" id="KW-0521">NADP</keyword>
<feature type="active site" description="Proton donor" evidence="12">
    <location>
        <position position="223"/>
    </location>
</feature>
<keyword evidence="7 14" id="KW-0791">Threonine biosynthesis</keyword>
<dbReference type="InterPro" id="IPR022697">
    <property type="entry name" value="HDH_short"/>
</dbReference>
<dbReference type="FunFam" id="3.30.360.10:FF:000006">
    <property type="entry name" value="Bifunctional aspartokinase/homoserine dehydrogenase"/>
    <property type="match status" value="1"/>
</dbReference>
<accession>A0A7S2WNL9</accession>
<organism evidence="18">
    <name type="scientific">Mucochytrium quahogii</name>
    <dbReference type="NCBI Taxonomy" id="96639"/>
    <lineage>
        <taxon>Eukaryota</taxon>
        <taxon>Sar</taxon>
        <taxon>Stramenopiles</taxon>
        <taxon>Bigyra</taxon>
        <taxon>Labyrinthulomycetes</taxon>
        <taxon>Thraustochytrida</taxon>
        <taxon>Thraustochytriidae</taxon>
        <taxon>Mucochytrium</taxon>
    </lineage>
</organism>
<dbReference type="Gene3D" id="3.30.360.10">
    <property type="entry name" value="Dihydrodipicolinate Reductase, domain 2"/>
    <property type="match status" value="1"/>
</dbReference>
<dbReference type="EC" id="1.1.1.3" evidence="5 14"/>
<dbReference type="Pfam" id="PF00208">
    <property type="entry name" value="ELFV_dehydrog"/>
    <property type="match status" value="1"/>
</dbReference>
<evidence type="ECO:0000256" key="12">
    <source>
        <dbReference type="PIRSR" id="PIRSR036497-1"/>
    </source>
</evidence>
<dbReference type="PANTHER" id="PTHR43070:SF3">
    <property type="entry name" value="HOMOSERINE DEHYDROGENASE"/>
    <property type="match status" value="1"/>
</dbReference>
<dbReference type="PANTHER" id="PTHR43070">
    <property type="match status" value="1"/>
</dbReference>
<evidence type="ECO:0000313" key="18">
    <source>
        <dbReference type="EMBL" id="CAD9697149.1"/>
    </source>
</evidence>
<evidence type="ECO:0000256" key="14">
    <source>
        <dbReference type="RuleBase" id="RU000579"/>
    </source>
</evidence>
<evidence type="ECO:0000256" key="2">
    <source>
        <dbReference type="ARBA" id="ARBA00005056"/>
    </source>
</evidence>
<evidence type="ECO:0000256" key="6">
    <source>
        <dbReference type="ARBA" id="ARBA00022605"/>
    </source>
</evidence>
<evidence type="ECO:0000256" key="3">
    <source>
        <dbReference type="ARBA" id="ARBA00005062"/>
    </source>
</evidence>
<feature type="binding site" evidence="13">
    <location>
        <position position="208"/>
    </location>
    <ligand>
        <name>L-homoserine</name>
        <dbReference type="ChEBI" id="CHEBI:57476"/>
    </ligand>
</feature>
<dbReference type="UniPathway" id="UPA00050">
    <property type="reaction ID" value="UER00063"/>
</dbReference>
<dbReference type="Gene3D" id="3.40.50.720">
    <property type="entry name" value="NAD(P)-binding Rossmann-like Domain"/>
    <property type="match status" value="1"/>
</dbReference>
<dbReference type="InterPro" id="IPR001342">
    <property type="entry name" value="HDH_cat"/>
</dbReference>
<protein>
    <recommendedName>
        <fullName evidence="5 14">Homoserine dehydrogenase</fullName>
        <ecNumber evidence="5 14">1.1.1.3</ecNumber>
    </recommendedName>
</protein>
<dbReference type="InterPro" id="IPR006096">
    <property type="entry name" value="Glu/Leu/Phe/Val/Trp_DH_C"/>
</dbReference>
<feature type="binding site" evidence="13">
    <location>
        <begin position="10"/>
        <end position="15"/>
    </location>
    <ligand>
        <name>NADP(+)</name>
        <dbReference type="ChEBI" id="CHEBI:58349"/>
    </ligand>
</feature>
<comment type="similarity">
    <text evidence="4 15">Belongs to the homoserine dehydrogenase family.</text>
</comment>
<dbReference type="EMBL" id="HBHK01020632">
    <property type="protein sequence ID" value="CAD9697149.1"/>
    <property type="molecule type" value="Transcribed_RNA"/>
</dbReference>
<evidence type="ECO:0000256" key="13">
    <source>
        <dbReference type="PIRSR" id="PIRSR036497-2"/>
    </source>
</evidence>
<evidence type="ECO:0000256" key="1">
    <source>
        <dbReference type="ARBA" id="ARBA00001920"/>
    </source>
</evidence>
<name>A0A7S2WNL9_9STRA</name>
<evidence type="ECO:0000256" key="15">
    <source>
        <dbReference type="RuleBase" id="RU004171"/>
    </source>
</evidence>
<dbReference type="PROSITE" id="PS01042">
    <property type="entry name" value="HOMOSER_DHGENASE"/>
    <property type="match status" value="1"/>
</dbReference>
<dbReference type="SUPFAM" id="SSF55347">
    <property type="entry name" value="Glyceraldehyde-3-phosphate dehydrogenase-like, C-terminal domain"/>
    <property type="match status" value="1"/>
</dbReference>
<dbReference type="GO" id="GO:0009088">
    <property type="term" value="P:threonine biosynthetic process"/>
    <property type="evidence" value="ECO:0007669"/>
    <property type="project" value="UniProtKB-UniPathway"/>
</dbReference>